<dbReference type="InterPro" id="IPR036390">
    <property type="entry name" value="WH_DNA-bd_sf"/>
</dbReference>
<evidence type="ECO:0000259" key="2">
    <source>
        <dbReference type="Pfam" id="PF13280"/>
    </source>
</evidence>
<dbReference type="InterPro" id="IPR026881">
    <property type="entry name" value="WYL_dom"/>
</dbReference>
<evidence type="ECO:0000313" key="4">
    <source>
        <dbReference type="Proteomes" id="UP000316801"/>
    </source>
</evidence>
<dbReference type="Gene3D" id="1.10.10.10">
    <property type="entry name" value="Winged helix-like DNA-binding domain superfamily/Winged helix DNA-binding domain"/>
    <property type="match status" value="1"/>
</dbReference>
<dbReference type="PANTHER" id="PTHR34580">
    <property type="match status" value="1"/>
</dbReference>
<organism evidence="3 4">
    <name type="scientific">Rhizobium straminoryzae</name>
    <dbReference type="NCBI Taxonomy" id="1387186"/>
    <lineage>
        <taxon>Bacteria</taxon>
        <taxon>Pseudomonadati</taxon>
        <taxon>Pseudomonadota</taxon>
        <taxon>Alphaproteobacteria</taxon>
        <taxon>Hyphomicrobiales</taxon>
        <taxon>Rhizobiaceae</taxon>
        <taxon>Rhizobium/Agrobacterium group</taxon>
        <taxon>Rhizobium</taxon>
    </lineage>
</organism>
<dbReference type="SUPFAM" id="SSF46785">
    <property type="entry name" value="Winged helix' DNA-binding domain"/>
    <property type="match status" value="1"/>
</dbReference>
<protein>
    <submittedName>
        <fullName evidence="3">YafY family transcriptional regulator</fullName>
    </submittedName>
</protein>
<gene>
    <name evidence="3" type="ORF">FNA46_04045</name>
</gene>
<dbReference type="AlphaFoldDB" id="A0A549TG29"/>
<evidence type="ECO:0000313" key="3">
    <source>
        <dbReference type="EMBL" id="TRL41566.1"/>
    </source>
</evidence>
<dbReference type="Proteomes" id="UP000316801">
    <property type="component" value="Unassembled WGS sequence"/>
</dbReference>
<dbReference type="PROSITE" id="PS52050">
    <property type="entry name" value="WYL"/>
    <property type="match status" value="1"/>
</dbReference>
<sequence>MARSDRILLLLQTLRQYRRPVRGEQLAEDLSVSLRTLYRDIATLRAQGADIRGEPGMGYQLKSGFLLPTMMFSEEELEALILGTRWVAARGDGDLAQAARAAVARISAVLPAPLRDQIEENQLLIGPAEQVDGLAGDLKRLREAVRREQTLQFSYLDLSGQKSARRVWPFALGYFDQVRVLVAWCETRNDFRHFRADRISDLLETGERYPRRKAALLSEWRARQQAGASNAAADSS</sequence>
<feature type="domain" description="Helix-turn-helix type 11" evidence="1">
    <location>
        <begin position="6"/>
        <end position="60"/>
    </location>
</feature>
<reference evidence="3 4" key="1">
    <citation type="submission" date="2019-07" db="EMBL/GenBank/DDBJ databases">
        <title>Ln-dependent methylotrophs.</title>
        <authorList>
            <person name="Tani A."/>
        </authorList>
    </citation>
    <scope>NUCLEOTIDE SEQUENCE [LARGE SCALE GENOMIC DNA]</scope>
    <source>
        <strain evidence="3 4">SM12</strain>
    </source>
</reference>
<dbReference type="Pfam" id="PF13280">
    <property type="entry name" value="WYL"/>
    <property type="match status" value="1"/>
</dbReference>
<dbReference type="PANTHER" id="PTHR34580:SF3">
    <property type="entry name" value="PROTEIN PAFB"/>
    <property type="match status" value="1"/>
</dbReference>
<accession>A0A549TG29</accession>
<dbReference type="InterPro" id="IPR013196">
    <property type="entry name" value="HTH_11"/>
</dbReference>
<proteinExistence type="predicted"/>
<dbReference type="EMBL" id="VJMG01000009">
    <property type="protein sequence ID" value="TRL41566.1"/>
    <property type="molecule type" value="Genomic_DNA"/>
</dbReference>
<dbReference type="InterPro" id="IPR051534">
    <property type="entry name" value="CBASS_pafABC_assoc_protein"/>
</dbReference>
<dbReference type="InterPro" id="IPR036388">
    <property type="entry name" value="WH-like_DNA-bd_sf"/>
</dbReference>
<name>A0A549TG29_9HYPH</name>
<feature type="domain" description="WYL" evidence="2">
    <location>
        <begin position="138"/>
        <end position="202"/>
    </location>
</feature>
<dbReference type="Pfam" id="PF08279">
    <property type="entry name" value="HTH_11"/>
    <property type="match status" value="1"/>
</dbReference>
<evidence type="ECO:0000259" key="1">
    <source>
        <dbReference type="Pfam" id="PF08279"/>
    </source>
</evidence>
<dbReference type="RefSeq" id="WP_142881060.1">
    <property type="nucleotide sequence ID" value="NZ_VJMG01000009.1"/>
</dbReference>
<comment type="caution">
    <text evidence="3">The sequence shown here is derived from an EMBL/GenBank/DDBJ whole genome shotgun (WGS) entry which is preliminary data.</text>
</comment>
<keyword evidence="4" id="KW-1185">Reference proteome</keyword>